<evidence type="ECO:0000256" key="2">
    <source>
        <dbReference type="ARBA" id="ARBA00022588"/>
    </source>
</evidence>
<dbReference type="InterPro" id="IPR031756">
    <property type="entry name" value="BGBP_N"/>
</dbReference>
<dbReference type="PROSITE" id="PS51762">
    <property type="entry name" value="GH16_2"/>
    <property type="match status" value="1"/>
</dbReference>
<evidence type="ECO:0000259" key="6">
    <source>
        <dbReference type="PROSITE" id="PS51969"/>
    </source>
</evidence>
<feature type="chain" id="PRO_5042190770" description="Beta-1,3-glucan-binding protein" evidence="4">
    <location>
        <begin position="22"/>
        <end position="628"/>
    </location>
</feature>
<sequence length="628" mass="70990">MYHIYLLILFQLGISITSTLAQTYTLPQPQFEVLQPSGLRISIPDAPGLQLFAFHGNINKQISSGSPGEISGGVFRAKNGQWTLNVSNVVVQEGDVINYWIYVQANGGSFVKDNQSYRIRGTDNEENSTPAPNTDQGQLIFSEDFNTLDKSLWSYDIKMPLGPDYEFCVYHTDNHPQLVTIDNGILRIRPIILEDSYGENATAYGKMTLANCTSIILEECTRHAMSYSILPPVISARLNTKNRFSLKYGKIEIRAKFPEGDWLYPELWLEPRFSLYGPKYASGRVILGLARGNDNLVNAQDLSQIFDGRKLEFGIKSGFPTIREENVQKIVDRDAQWNKDFHVYTTIWTAGGFKFLADGEEIGRLLPTANGWLHNTDVPGMTPISPFDQEFYLSIGVGAGGVRVFPDKTISSGYEKPWKNVGAKPMLRFWHSKDQWLPSWRKENGRKTALEIDYIKSPVARQRLCAFNVYSLQMTSIRNIFAIVLILILSGNSSGVALHRLKRSQNDYILHRCIASAELIKAHVVERSPAQSISSDIRKEDTNQVNAYYDTTMVQQNNKKIKMHDDVQEHYTLTDSKDTPLKTVNIEAIQKNRPLIFQKKYPLPELQRNVSSGLSEMSTNVIIIKPSS</sequence>
<dbReference type="InterPro" id="IPR000757">
    <property type="entry name" value="Beta-glucanase-like"/>
</dbReference>
<dbReference type="GO" id="GO:0004553">
    <property type="term" value="F:hydrolase activity, hydrolyzing O-glycosyl compounds"/>
    <property type="evidence" value="ECO:0007669"/>
    <property type="project" value="InterPro"/>
</dbReference>
<feature type="domain" description="GH16" evidence="5">
    <location>
        <begin position="124"/>
        <end position="463"/>
    </location>
</feature>
<evidence type="ECO:0000256" key="4">
    <source>
        <dbReference type="SAM" id="SignalP"/>
    </source>
</evidence>
<dbReference type="PROSITE" id="PS51969">
    <property type="entry name" value="CBM39"/>
    <property type="match status" value="1"/>
</dbReference>
<feature type="signal peptide" evidence="4">
    <location>
        <begin position="1"/>
        <end position="21"/>
    </location>
</feature>
<dbReference type="EMBL" id="JAIFRP010000021">
    <property type="protein sequence ID" value="KAK2585336.1"/>
    <property type="molecule type" value="Genomic_DNA"/>
</dbReference>
<dbReference type="GO" id="GO:0045087">
    <property type="term" value="P:innate immune response"/>
    <property type="evidence" value="ECO:0007669"/>
    <property type="project" value="UniProtKB-KW"/>
</dbReference>
<dbReference type="AlphaFoldDB" id="A0AAD9RU80"/>
<evidence type="ECO:0000259" key="5">
    <source>
        <dbReference type="PROSITE" id="PS51762"/>
    </source>
</evidence>
<proteinExistence type="inferred from homology"/>
<dbReference type="InterPro" id="IPR050546">
    <property type="entry name" value="Glycosyl_Hydrlase_16"/>
</dbReference>
<dbReference type="Pfam" id="PF15886">
    <property type="entry name" value="CBM39"/>
    <property type="match status" value="1"/>
</dbReference>
<dbReference type="SUPFAM" id="SSF49899">
    <property type="entry name" value="Concanavalin A-like lectins/glucanases"/>
    <property type="match status" value="1"/>
</dbReference>
<reference evidence="7" key="2">
    <citation type="journal article" date="2023" name="Commun. Biol.">
        <title>Intrasexual cuticular hydrocarbon dimorphism in a wasp sheds light on hydrocarbon biosynthesis genes in Hymenoptera.</title>
        <authorList>
            <person name="Moris V.C."/>
            <person name="Podsiadlowski L."/>
            <person name="Martin S."/>
            <person name="Oeyen J.P."/>
            <person name="Donath A."/>
            <person name="Petersen M."/>
            <person name="Wilbrandt J."/>
            <person name="Misof B."/>
            <person name="Liedtke D."/>
            <person name="Thamm M."/>
            <person name="Scheiner R."/>
            <person name="Schmitt T."/>
            <person name="Niehuis O."/>
        </authorList>
    </citation>
    <scope>NUCLEOTIDE SEQUENCE</scope>
    <source>
        <strain evidence="7">GBR_01_08_01A</strain>
    </source>
</reference>
<keyword evidence="2" id="KW-0399">Innate immunity</keyword>
<dbReference type="GO" id="GO:0030246">
    <property type="term" value="F:carbohydrate binding"/>
    <property type="evidence" value="ECO:0007669"/>
    <property type="project" value="InterPro"/>
</dbReference>
<name>A0AAD9RU80_9HYME</name>
<dbReference type="Proteomes" id="UP001258017">
    <property type="component" value="Unassembled WGS sequence"/>
</dbReference>
<dbReference type="GO" id="GO:0005975">
    <property type="term" value="P:carbohydrate metabolic process"/>
    <property type="evidence" value="ECO:0007669"/>
    <property type="project" value="InterPro"/>
</dbReference>
<dbReference type="InterPro" id="IPR013320">
    <property type="entry name" value="ConA-like_dom_sf"/>
</dbReference>
<accession>A0AAD9RU80</accession>
<evidence type="ECO:0000313" key="7">
    <source>
        <dbReference type="EMBL" id="KAK2585336.1"/>
    </source>
</evidence>
<evidence type="ECO:0000256" key="3">
    <source>
        <dbReference type="ARBA" id="ARBA00022859"/>
    </source>
</evidence>
<keyword evidence="4" id="KW-0732">Signal</keyword>
<comment type="caution">
    <text evidence="7">The sequence shown here is derived from an EMBL/GenBank/DDBJ whole genome shotgun (WGS) entry which is preliminary data.</text>
</comment>
<organism evidence="7 8">
    <name type="scientific">Odynerus spinipes</name>
    <dbReference type="NCBI Taxonomy" id="1348599"/>
    <lineage>
        <taxon>Eukaryota</taxon>
        <taxon>Metazoa</taxon>
        <taxon>Ecdysozoa</taxon>
        <taxon>Arthropoda</taxon>
        <taxon>Hexapoda</taxon>
        <taxon>Insecta</taxon>
        <taxon>Pterygota</taxon>
        <taxon>Neoptera</taxon>
        <taxon>Endopterygota</taxon>
        <taxon>Hymenoptera</taxon>
        <taxon>Apocrita</taxon>
        <taxon>Aculeata</taxon>
        <taxon>Vespoidea</taxon>
        <taxon>Vespidae</taxon>
        <taxon>Eumeninae</taxon>
        <taxon>Odynerus</taxon>
    </lineage>
</organism>
<dbReference type="PANTHER" id="PTHR10963">
    <property type="entry name" value="GLYCOSYL HYDROLASE-RELATED"/>
    <property type="match status" value="1"/>
</dbReference>
<comment type="similarity">
    <text evidence="1">Belongs to the insect beta-1,3-glucan binding protein family.</text>
</comment>
<dbReference type="PANTHER" id="PTHR10963:SF60">
    <property type="entry name" value="GRAM-NEGATIVE BACTERIA-BINDING PROTEIN 1-RELATED"/>
    <property type="match status" value="1"/>
</dbReference>
<evidence type="ECO:0008006" key="9">
    <source>
        <dbReference type="Google" id="ProtNLM"/>
    </source>
</evidence>
<feature type="domain" description="CBM39" evidence="6">
    <location>
        <begin position="24"/>
        <end position="124"/>
    </location>
</feature>
<protein>
    <recommendedName>
        <fullName evidence="9">Beta-1,3-glucan-binding protein</fullName>
    </recommendedName>
</protein>
<dbReference type="InterPro" id="IPR043030">
    <property type="entry name" value="BGBP_N_sf"/>
</dbReference>
<reference evidence="7" key="1">
    <citation type="submission" date="2021-08" db="EMBL/GenBank/DDBJ databases">
        <authorList>
            <person name="Misof B."/>
            <person name="Oliver O."/>
            <person name="Podsiadlowski L."/>
            <person name="Donath A."/>
            <person name="Peters R."/>
            <person name="Mayer C."/>
            <person name="Rust J."/>
            <person name="Gunkel S."/>
            <person name="Lesny P."/>
            <person name="Martin S."/>
            <person name="Oeyen J.P."/>
            <person name="Petersen M."/>
            <person name="Panagiotis P."/>
            <person name="Wilbrandt J."/>
            <person name="Tanja T."/>
        </authorList>
    </citation>
    <scope>NUCLEOTIDE SEQUENCE</scope>
    <source>
        <strain evidence="7">GBR_01_08_01A</strain>
        <tissue evidence="7">Thorax + abdomen</tissue>
    </source>
</reference>
<evidence type="ECO:0000313" key="8">
    <source>
        <dbReference type="Proteomes" id="UP001258017"/>
    </source>
</evidence>
<gene>
    <name evidence="7" type="ORF">KPH14_010017</name>
</gene>
<keyword evidence="3" id="KW-0391">Immunity</keyword>
<evidence type="ECO:0000256" key="1">
    <source>
        <dbReference type="ARBA" id="ARBA00008781"/>
    </source>
</evidence>
<dbReference type="Gene3D" id="2.60.120.200">
    <property type="match status" value="1"/>
</dbReference>
<dbReference type="Gene3D" id="2.60.40.2140">
    <property type="entry name" value="Beta-1,3-glucan-recognition protein, N-terminal domain"/>
    <property type="match status" value="1"/>
</dbReference>
<keyword evidence="8" id="KW-1185">Reference proteome</keyword>